<evidence type="ECO:0000256" key="1">
    <source>
        <dbReference type="SAM" id="MobiDB-lite"/>
    </source>
</evidence>
<feature type="region of interest" description="Disordered" evidence="1">
    <location>
        <begin position="1"/>
        <end position="25"/>
    </location>
</feature>
<organism evidence="2 3">
    <name type="scientific">Caerostris extrusa</name>
    <name type="common">Bark spider</name>
    <name type="synonym">Caerostris bankana</name>
    <dbReference type="NCBI Taxonomy" id="172846"/>
    <lineage>
        <taxon>Eukaryota</taxon>
        <taxon>Metazoa</taxon>
        <taxon>Ecdysozoa</taxon>
        <taxon>Arthropoda</taxon>
        <taxon>Chelicerata</taxon>
        <taxon>Arachnida</taxon>
        <taxon>Araneae</taxon>
        <taxon>Araneomorphae</taxon>
        <taxon>Entelegynae</taxon>
        <taxon>Araneoidea</taxon>
        <taxon>Araneidae</taxon>
        <taxon>Caerostris</taxon>
    </lineage>
</organism>
<dbReference type="EMBL" id="BPLR01006729">
    <property type="protein sequence ID" value="GIY11978.1"/>
    <property type="molecule type" value="Genomic_DNA"/>
</dbReference>
<dbReference type="Proteomes" id="UP001054945">
    <property type="component" value="Unassembled WGS sequence"/>
</dbReference>
<evidence type="ECO:0000313" key="3">
    <source>
        <dbReference type="Proteomes" id="UP001054945"/>
    </source>
</evidence>
<comment type="caution">
    <text evidence="2">The sequence shown here is derived from an EMBL/GenBank/DDBJ whole genome shotgun (WGS) entry which is preliminary data.</text>
</comment>
<evidence type="ECO:0000313" key="2">
    <source>
        <dbReference type="EMBL" id="GIY11978.1"/>
    </source>
</evidence>
<proteinExistence type="predicted"/>
<keyword evidence="3" id="KW-1185">Reference proteome</keyword>
<reference evidence="2 3" key="1">
    <citation type="submission" date="2021-06" db="EMBL/GenBank/DDBJ databases">
        <title>Caerostris extrusa draft genome.</title>
        <authorList>
            <person name="Kono N."/>
            <person name="Arakawa K."/>
        </authorList>
    </citation>
    <scope>NUCLEOTIDE SEQUENCE [LARGE SCALE GENOMIC DNA]</scope>
</reference>
<accession>A0AAV4QPK0</accession>
<dbReference type="AlphaFoldDB" id="A0AAV4QPK0"/>
<protein>
    <submittedName>
        <fullName evidence="2">Uncharacterized protein</fullName>
    </submittedName>
</protein>
<sequence>MCFSSHFPPKNIPARSFPISPFENSKRERRPIDDLGMHIREKPGCIFVCVRPGRVYSKYGKDFENMNLDLPGQSIL</sequence>
<gene>
    <name evidence="2" type="ORF">CEXT_290201</name>
</gene>
<name>A0AAV4QPK0_CAEEX</name>